<dbReference type="RefSeq" id="WP_149229172.1">
    <property type="nucleotide sequence ID" value="NZ_JALJXJ010000003.1"/>
</dbReference>
<evidence type="ECO:0000313" key="2">
    <source>
        <dbReference type="EMBL" id="KAA0597530.1"/>
    </source>
</evidence>
<proteinExistence type="predicted"/>
<accession>A0A5A9GSY2</accession>
<reference evidence="2 3" key="1">
    <citation type="submission" date="2019-08" db="EMBL/GenBank/DDBJ databases">
        <authorList>
            <person name="Grouzdev D."/>
            <person name="Tikhonova E."/>
            <person name="Kravchenko I."/>
        </authorList>
    </citation>
    <scope>NUCLEOTIDE SEQUENCE [LARGE SCALE GENOMIC DNA]</scope>
    <source>
        <strain evidence="2 3">59b</strain>
    </source>
</reference>
<name>A0A5A9GSY2_AZOLI</name>
<organism evidence="2 3">
    <name type="scientific">Azospirillum lipoferum</name>
    <dbReference type="NCBI Taxonomy" id="193"/>
    <lineage>
        <taxon>Bacteria</taxon>
        <taxon>Pseudomonadati</taxon>
        <taxon>Pseudomonadota</taxon>
        <taxon>Alphaproteobacteria</taxon>
        <taxon>Rhodospirillales</taxon>
        <taxon>Azospirillaceae</taxon>
        <taxon>Azospirillum</taxon>
    </lineage>
</organism>
<feature type="compositionally biased region" description="Basic residues" evidence="1">
    <location>
        <begin position="60"/>
        <end position="70"/>
    </location>
</feature>
<keyword evidence="3" id="KW-1185">Reference proteome</keyword>
<gene>
    <name evidence="2" type="ORF">FZ942_00025</name>
</gene>
<dbReference type="Proteomes" id="UP000324927">
    <property type="component" value="Unassembled WGS sequence"/>
</dbReference>
<protein>
    <submittedName>
        <fullName evidence="2">Uncharacterized protein</fullName>
    </submittedName>
</protein>
<evidence type="ECO:0000256" key="1">
    <source>
        <dbReference type="SAM" id="MobiDB-lite"/>
    </source>
</evidence>
<dbReference type="AlphaFoldDB" id="A0A5A9GSY2"/>
<feature type="region of interest" description="Disordered" evidence="1">
    <location>
        <begin position="52"/>
        <end position="76"/>
    </location>
</feature>
<dbReference type="EMBL" id="VTTN01000001">
    <property type="protein sequence ID" value="KAA0597530.1"/>
    <property type="molecule type" value="Genomic_DNA"/>
</dbReference>
<comment type="caution">
    <text evidence="2">The sequence shown here is derived from an EMBL/GenBank/DDBJ whole genome shotgun (WGS) entry which is preliminary data.</text>
</comment>
<evidence type="ECO:0000313" key="3">
    <source>
        <dbReference type="Proteomes" id="UP000324927"/>
    </source>
</evidence>
<sequence>MNAGAIMQNSQMPQPCSSGPAMCRVVHAAARAAGVVGAVLLLGAGLSTPSLADPGEHGRGHAWGHHKRHHHDDGPVVIYGAPPPVVVVPAPPPPPRVVYAPSYAPPPVIYAPPPPQPGVSVQMNIPLR</sequence>